<evidence type="ECO:0000313" key="1">
    <source>
        <dbReference type="EMBL" id="SHO54381.1"/>
    </source>
</evidence>
<dbReference type="EMBL" id="FRFG01000003">
    <property type="protein sequence ID" value="SHO54381.1"/>
    <property type="molecule type" value="Genomic_DNA"/>
</dbReference>
<keyword evidence="2" id="KW-1185">Reference proteome</keyword>
<dbReference type="Proteomes" id="UP000184600">
    <property type="component" value="Unassembled WGS sequence"/>
</dbReference>
<proteinExistence type="predicted"/>
<protein>
    <submittedName>
        <fullName evidence="1">Uncharacterized protein</fullName>
    </submittedName>
</protein>
<reference evidence="2" key="1">
    <citation type="submission" date="2016-12" db="EMBL/GenBank/DDBJ databases">
        <authorList>
            <person name="Rodrigo-Torres L."/>
            <person name="Arahal R.D."/>
            <person name="Lucena T."/>
        </authorList>
    </citation>
    <scope>NUCLEOTIDE SEQUENCE [LARGE SCALE GENOMIC DNA]</scope>
</reference>
<sequence length="74" mass="8569">MYSNLYEILINYFGNEASIARAFDLRRVVHFKSNVPEHIALLCHLDPSIPYTYDPNHYSRDVQGLSLNLEKPTS</sequence>
<dbReference type="AlphaFoldDB" id="A0A1M7YP31"/>
<accession>A0A1M7YP31</accession>
<name>A0A1M7YP31_9VIBR</name>
<dbReference type="STRING" id="1117707.VQ7734_00095"/>
<gene>
    <name evidence="1" type="ORF">VQ7734_00095</name>
</gene>
<organism evidence="1 2">
    <name type="scientific">Vibrio quintilis</name>
    <dbReference type="NCBI Taxonomy" id="1117707"/>
    <lineage>
        <taxon>Bacteria</taxon>
        <taxon>Pseudomonadati</taxon>
        <taxon>Pseudomonadota</taxon>
        <taxon>Gammaproteobacteria</taxon>
        <taxon>Vibrionales</taxon>
        <taxon>Vibrionaceae</taxon>
        <taxon>Vibrio</taxon>
    </lineage>
</organism>
<evidence type="ECO:0000313" key="2">
    <source>
        <dbReference type="Proteomes" id="UP000184600"/>
    </source>
</evidence>